<comment type="caution">
    <text evidence="1">The sequence shown here is derived from an EMBL/GenBank/DDBJ whole genome shotgun (WGS) entry which is preliminary data.</text>
</comment>
<proteinExistence type="predicted"/>
<keyword evidence="2" id="KW-1185">Reference proteome</keyword>
<accession>A0ABS0SGX7</accession>
<evidence type="ECO:0000313" key="2">
    <source>
        <dbReference type="Proteomes" id="UP000601789"/>
    </source>
</evidence>
<gene>
    <name evidence="1" type="ORF">IOD40_18045</name>
</gene>
<sequence length="156" mass="17708">MTKEHPFIAGLENEAKGCEAAEAEFRNTMNAKVAELAQARAFAFRRMNVMRSLFDTVASAEDEEIAITKAVKGLRDRLGWIEDSEAREEVLAHYAIVARAAFHATHPDDRRDEADDVPAEPATALSQFEAWYASSREKPFWVLFEHYMPETQLVDF</sequence>
<name>A0ABS0SGX7_9HYPH</name>
<organism evidence="1 2">
    <name type="scientific">Aquamicrobium zhengzhouense</name>
    <dbReference type="NCBI Taxonomy" id="2781738"/>
    <lineage>
        <taxon>Bacteria</taxon>
        <taxon>Pseudomonadati</taxon>
        <taxon>Pseudomonadota</taxon>
        <taxon>Alphaproteobacteria</taxon>
        <taxon>Hyphomicrobiales</taxon>
        <taxon>Phyllobacteriaceae</taxon>
        <taxon>Aquamicrobium</taxon>
    </lineage>
</organism>
<protein>
    <submittedName>
        <fullName evidence="1">Uncharacterized protein</fullName>
    </submittedName>
</protein>
<dbReference type="RefSeq" id="WP_198478097.1">
    <property type="nucleotide sequence ID" value="NZ_JADGMQ010000018.1"/>
</dbReference>
<dbReference type="Proteomes" id="UP000601789">
    <property type="component" value="Unassembled WGS sequence"/>
</dbReference>
<reference evidence="1 2" key="1">
    <citation type="submission" date="2020-10" db="EMBL/GenBank/DDBJ databases">
        <title>Aquamicrobium zhengzhouensis sp. nov., a exopolysaccharide producing bacterium isolated from farmland soil.</title>
        <authorList>
            <person name="Wang X."/>
        </authorList>
    </citation>
    <scope>NUCLEOTIDE SEQUENCE [LARGE SCALE GENOMIC DNA]</scope>
    <source>
        <strain evidence="2">cd-1</strain>
    </source>
</reference>
<evidence type="ECO:0000313" key="1">
    <source>
        <dbReference type="EMBL" id="MBI1622563.1"/>
    </source>
</evidence>
<dbReference type="EMBL" id="JADGMQ010000018">
    <property type="protein sequence ID" value="MBI1622563.1"/>
    <property type="molecule type" value="Genomic_DNA"/>
</dbReference>